<dbReference type="InterPro" id="IPR007844">
    <property type="entry name" value="AsmA"/>
</dbReference>
<proteinExistence type="predicted"/>
<accession>A0ABS9Z9M6</accession>
<dbReference type="InterPro" id="IPR052894">
    <property type="entry name" value="AsmA-related"/>
</dbReference>
<comment type="caution">
    <text evidence="2">The sequence shown here is derived from an EMBL/GenBank/DDBJ whole genome shotgun (WGS) entry which is preliminary data.</text>
</comment>
<feature type="domain" description="AsmA" evidence="1">
    <location>
        <begin position="338"/>
        <end position="525"/>
    </location>
</feature>
<keyword evidence="3" id="KW-1185">Reference proteome</keyword>
<gene>
    <name evidence="2" type="ORF">K2U94_16460</name>
</gene>
<evidence type="ECO:0000313" key="3">
    <source>
        <dbReference type="Proteomes" id="UP001139104"/>
    </source>
</evidence>
<dbReference type="Pfam" id="PF05170">
    <property type="entry name" value="AsmA"/>
    <property type="match status" value="1"/>
</dbReference>
<organism evidence="2 3">
    <name type="scientific">Candidatus Rhodoblastus alkanivorans</name>
    <dbReference type="NCBI Taxonomy" id="2954117"/>
    <lineage>
        <taxon>Bacteria</taxon>
        <taxon>Pseudomonadati</taxon>
        <taxon>Pseudomonadota</taxon>
        <taxon>Alphaproteobacteria</taxon>
        <taxon>Hyphomicrobiales</taxon>
        <taxon>Rhodoblastaceae</taxon>
        <taxon>Rhodoblastus</taxon>
    </lineage>
</organism>
<evidence type="ECO:0000259" key="1">
    <source>
        <dbReference type="Pfam" id="PF05170"/>
    </source>
</evidence>
<reference evidence="2" key="1">
    <citation type="journal article" date="2022" name="ISME J.">
        <title>Identification of active gaseous-alkane degraders at natural gas seeps.</title>
        <authorList>
            <person name="Farhan Ul Haque M."/>
            <person name="Hernandez M."/>
            <person name="Crombie A.T."/>
            <person name="Murrell J.C."/>
        </authorList>
    </citation>
    <scope>NUCLEOTIDE SEQUENCE</scope>
    <source>
        <strain evidence="2">PC2</strain>
    </source>
</reference>
<dbReference type="PANTHER" id="PTHR30441">
    <property type="entry name" value="DUF748 DOMAIN-CONTAINING PROTEIN"/>
    <property type="match status" value="1"/>
</dbReference>
<dbReference type="Proteomes" id="UP001139104">
    <property type="component" value="Unassembled WGS sequence"/>
</dbReference>
<name>A0ABS9Z9M6_9HYPH</name>
<sequence>MKINAVWAKINVRWILAAVVVVLLALAAAPWTVSQSAQIDAIKREIRGSSDIRLASHGRSVFAMLPRPHIRIYDVQLDYRDGAATVEASSLRVDLGLSGLLTRRLSIARVVLANAVITIDPARARIDGPIVAAKSHWDSPPDEVEATNAKAFLKRTDGPPQAIADQCDARLDFSRASAPVSLIGHCAALPALNDDDSPTRFALWVAKPNNLRKGGESPVTLRAEGDAFHLNLNGAFTLTPKPHFHGRVAGLAPSLRQVADWFGLTLPLPGRYRDVSVQGEATIDPGALSFSPLSVTLDGNSLDGAASVRLDTLRPQISATLAGADVNLDPMFEDVPSPSANGQWSHETFAPSRLGAADLDLRLSASHARLGEFRADDAALSAILKNGRLDLSLAGASAYSGQIHARAIVAEGAEGLDVRGSASVEKIDASAFLWDVFRRQTVSGTARGAVSFETNGQSFYDFADHLDARGDFSIENGEVYGLDLDLAFRRMERQPLTAGIELRSGRTAFDQLSAKFDVIQGQAEIEEGAAREDGIALYFSGRARIADRTVDLHAVATRAPPAGSDAKPLQIGFTLSGAWDDAVLAPDALGLIQRSDAAAPLLPKPQPPQN</sequence>
<dbReference type="RefSeq" id="WP_243068235.1">
    <property type="nucleotide sequence ID" value="NZ_JAIVFK010000031.1"/>
</dbReference>
<evidence type="ECO:0000313" key="2">
    <source>
        <dbReference type="EMBL" id="MCI4684334.1"/>
    </source>
</evidence>
<protein>
    <submittedName>
        <fullName evidence="2">AsmA family protein</fullName>
    </submittedName>
</protein>
<dbReference type="PANTHER" id="PTHR30441:SF4">
    <property type="entry name" value="PROTEIN ASMA"/>
    <property type="match status" value="1"/>
</dbReference>
<dbReference type="EMBL" id="JAIVFP010000001">
    <property type="protein sequence ID" value="MCI4684334.1"/>
    <property type="molecule type" value="Genomic_DNA"/>
</dbReference>